<dbReference type="FunFam" id="3.40.50.720:FF:000001">
    <property type="entry name" value="Glyceraldehyde-3-phosphate dehydrogenase"/>
    <property type="match status" value="1"/>
</dbReference>
<feature type="binding site" evidence="5">
    <location>
        <position position="181"/>
    </location>
    <ligand>
        <name>D-glyceraldehyde 3-phosphate</name>
        <dbReference type="ChEBI" id="CHEBI:59776"/>
    </ligand>
</feature>
<feature type="site" description="Activates thiol group during catalysis" evidence="7">
    <location>
        <position position="178"/>
    </location>
</feature>
<comment type="subunit">
    <text evidence="2">Homotetramer.</text>
</comment>
<keyword evidence="6" id="KW-0547">Nucleotide-binding</keyword>
<dbReference type="InterPro" id="IPR020828">
    <property type="entry name" value="GlycerAld_3-P_DH_NAD(P)-bd"/>
</dbReference>
<dbReference type="InterPro" id="IPR020831">
    <property type="entry name" value="GlycerAld/Erythrose_P_DH"/>
</dbReference>
<dbReference type="GO" id="GO:0051287">
    <property type="term" value="F:NAD binding"/>
    <property type="evidence" value="ECO:0007669"/>
    <property type="project" value="InterPro"/>
</dbReference>
<feature type="binding site" evidence="6">
    <location>
        <position position="313"/>
    </location>
    <ligand>
        <name>NAD(+)</name>
        <dbReference type="ChEBI" id="CHEBI:57540"/>
    </ligand>
</feature>
<accession>A0A2U2X1S7</accession>
<evidence type="ECO:0000256" key="5">
    <source>
        <dbReference type="PIRSR" id="PIRSR000149-2"/>
    </source>
</evidence>
<dbReference type="PANTHER" id="PTHR43148">
    <property type="entry name" value="GLYCERALDEHYDE-3-PHOSPHATE DEHYDROGENASE 2"/>
    <property type="match status" value="1"/>
</dbReference>
<dbReference type="GO" id="GO:0050661">
    <property type="term" value="F:NADP binding"/>
    <property type="evidence" value="ECO:0007669"/>
    <property type="project" value="InterPro"/>
</dbReference>
<feature type="domain" description="Glyceraldehyde 3-phosphate dehydrogenase NAD(P) binding" evidence="9">
    <location>
        <begin position="2"/>
        <end position="151"/>
    </location>
</feature>
<dbReference type="InterPro" id="IPR006424">
    <property type="entry name" value="Glyceraldehyde-3-P_DH_1"/>
</dbReference>
<dbReference type="Gene3D" id="3.40.50.720">
    <property type="entry name" value="NAD(P)-binding Rossmann-like Domain"/>
    <property type="match status" value="1"/>
</dbReference>
<evidence type="ECO:0000259" key="9">
    <source>
        <dbReference type="SMART" id="SM00846"/>
    </source>
</evidence>
<keyword evidence="11" id="KW-1185">Reference proteome</keyword>
<dbReference type="CDD" id="cd05214">
    <property type="entry name" value="GAPDH_I_N"/>
    <property type="match status" value="1"/>
</dbReference>
<dbReference type="Gene3D" id="3.30.360.10">
    <property type="entry name" value="Dihydrodipicolinate Reductase, domain 2"/>
    <property type="match status" value="1"/>
</dbReference>
<protein>
    <submittedName>
        <fullName evidence="10">Type I glyceraldehyde-3-phosphate dehydrogenase</fullName>
    </submittedName>
</protein>
<reference evidence="10" key="1">
    <citation type="submission" date="2018-05" db="EMBL/GenBank/DDBJ databases">
        <title>Algibacter marinivivus sp. nov., isolated from sample around a algae.</title>
        <authorList>
            <person name="Zhong X."/>
        </authorList>
    </citation>
    <scope>NUCLEOTIDE SEQUENCE [LARGE SCALE GENOMIC DNA]</scope>
    <source>
        <strain evidence="10">ZY111</strain>
    </source>
</reference>
<proteinExistence type="inferred from homology"/>
<evidence type="ECO:0000256" key="7">
    <source>
        <dbReference type="PIRSR" id="PIRSR000149-4"/>
    </source>
</evidence>
<evidence type="ECO:0000256" key="2">
    <source>
        <dbReference type="ARBA" id="ARBA00011881"/>
    </source>
</evidence>
<dbReference type="GO" id="GO:0016620">
    <property type="term" value="F:oxidoreductase activity, acting on the aldehyde or oxo group of donors, NAD or NADP as acceptor"/>
    <property type="evidence" value="ECO:0007669"/>
    <property type="project" value="InterPro"/>
</dbReference>
<dbReference type="PRINTS" id="PR00078">
    <property type="entry name" value="G3PDHDRGNASE"/>
</dbReference>
<dbReference type="NCBIfam" id="TIGR01534">
    <property type="entry name" value="GAPDH-I"/>
    <property type="match status" value="1"/>
</dbReference>
<dbReference type="Pfam" id="PF02800">
    <property type="entry name" value="Gp_dh_C"/>
    <property type="match status" value="1"/>
</dbReference>
<comment type="similarity">
    <text evidence="1 8">Belongs to the glyceraldehyde-3-phosphate dehydrogenase family.</text>
</comment>
<dbReference type="GO" id="GO:0006006">
    <property type="term" value="P:glucose metabolic process"/>
    <property type="evidence" value="ECO:0007669"/>
    <property type="project" value="InterPro"/>
</dbReference>
<evidence type="ECO:0000256" key="6">
    <source>
        <dbReference type="PIRSR" id="PIRSR000149-3"/>
    </source>
</evidence>
<dbReference type="AlphaFoldDB" id="A0A2U2X1S7"/>
<feature type="binding site" evidence="6">
    <location>
        <begin position="11"/>
        <end position="12"/>
    </location>
    <ligand>
        <name>NAD(+)</name>
        <dbReference type="ChEBI" id="CHEBI:57540"/>
    </ligand>
</feature>
<feature type="binding site" evidence="6">
    <location>
        <position position="33"/>
    </location>
    <ligand>
        <name>NAD(+)</name>
        <dbReference type="ChEBI" id="CHEBI:57540"/>
    </ligand>
</feature>
<dbReference type="CDD" id="cd18126">
    <property type="entry name" value="GAPDH_I_C"/>
    <property type="match status" value="1"/>
</dbReference>
<evidence type="ECO:0000256" key="8">
    <source>
        <dbReference type="RuleBase" id="RU000397"/>
    </source>
</evidence>
<dbReference type="Pfam" id="PF00044">
    <property type="entry name" value="Gp_dh_N"/>
    <property type="match status" value="1"/>
</dbReference>
<dbReference type="Proteomes" id="UP000245375">
    <property type="component" value="Unassembled WGS sequence"/>
</dbReference>
<reference evidence="10" key="2">
    <citation type="submission" date="2018-05" db="EMBL/GenBank/DDBJ databases">
        <authorList>
            <person name="Lanie J.A."/>
            <person name="Ng W.-L."/>
            <person name="Kazmierczak K.M."/>
            <person name="Andrzejewski T.M."/>
            <person name="Davidsen T.M."/>
            <person name="Wayne K.J."/>
            <person name="Tettelin H."/>
            <person name="Glass J.I."/>
            <person name="Rusch D."/>
            <person name="Podicherti R."/>
            <person name="Tsui H.-C.T."/>
            <person name="Winkler M.E."/>
        </authorList>
    </citation>
    <scope>NUCLEOTIDE SEQUENCE [LARGE SCALE GENOMIC DNA]</scope>
    <source>
        <strain evidence="10">ZY111</strain>
    </source>
</reference>
<gene>
    <name evidence="10" type="primary">gap</name>
    <name evidence="10" type="ORF">DIS18_13710</name>
</gene>
<feature type="binding site" evidence="5">
    <location>
        <begin position="150"/>
        <end position="152"/>
    </location>
    <ligand>
        <name>D-glyceraldehyde 3-phosphate</name>
        <dbReference type="ChEBI" id="CHEBI:59776"/>
    </ligand>
</feature>
<dbReference type="SUPFAM" id="SSF55347">
    <property type="entry name" value="Glyceraldehyde-3-phosphate dehydrogenase-like, C-terminal domain"/>
    <property type="match status" value="1"/>
</dbReference>
<dbReference type="SUPFAM" id="SSF51735">
    <property type="entry name" value="NAD(P)-binding Rossmann-fold domains"/>
    <property type="match status" value="1"/>
</dbReference>
<dbReference type="FunFam" id="3.30.360.10:FF:000002">
    <property type="entry name" value="Glyceraldehyde-3-phosphate dehydrogenase"/>
    <property type="match status" value="1"/>
</dbReference>
<dbReference type="SMART" id="SM00846">
    <property type="entry name" value="Gp_dh_N"/>
    <property type="match status" value="1"/>
</dbReference>
<feature type="binding site" evidence="6">
    <location>
        <position position="119"/>
    </location>
    <ligand>
        <name>NAD(+)</name>
        <dbReference type="ChEBI" id="CHEBI:57540"/>
    </ligand>
</feature>
<feature type="binding site" evidence="5">
    <location>
        <position position="232"/>
    </location>
    <ligand>
        <name>D-glyceraldehyde 3-phosphate</name>
        <dbReference type="ChEBI" id="CHEBI:59776"/>
    </ligand>
</feature>
<comment type="caution">
    <text evidence="10">The sequence shown here is derived from an EMBL/GenBank/DDBJ whole genome shotgun (WGS) entry which is preliminary data.</text>
</comment>
<evidence type="ECO:0000313" key="10">
    <source>
        <dbReference type="EMBL" id="PWH81732.1"/>
    </source>
</evidence>
<dbReference type="RefSeq" id="WP_109353654.1">
    <property type="nucleotide sequence ID" value="NZ_QFRI01000004.1"/>
</dbReference>
<feature type="active site" description="Nucleophile" evidence="4">
    <location>
        <position position="151"/>
    </location>
</feature>
<name>A0A2U2X1S7_9FLAO</name>
<dbReference type="PIRSF" id="PIRSF000149">
    <property type="entry name" value="GAP_DH"/>
    <property type="match status" value="1"/>
</dbReference>
<evidence type="ECO:0000256" key="4">
    <source>
        <dbReference type="PIRSR" id="PIRSR000149-1"/>
    </source>
</evidence>
<evidence type="ECO:0000313" key="11">
    <source>
        <dbReference type="Proteomes" id="UP000245375"/>
    </source>
</evidence>
<keyword evidence="3" id="KW-0560">Oxidoreductase</keyword>
<dbReference type="InterPro" id="IPR020829">
    <property type="entry name" value="GlycerAld_3-P_DH_cat"/>
</dbReference>
<dbReference type="InterPro" id="IPR036291">
    <property type="entry name" value="NAD(P)-bd_dom_sf"/>
</dbReference>
<evidence type="ECO:0000256" key="1">
    <source>
        <dbReference type="ARBA" id="ARBA00007406"/>
    </source>
</evidence>
<organism evidence="10 11">
    <name type="scientific">Algibacter marinivivus</name>
    <dbReference type="NCBI Taxonomy" id="2100723"/>
    <lineage>
        <taxon>Bacteria</taxon>
        <taxon>Pseudomonadati</taxon>
        <taxon>Bacteroidota</taxon>
        <taxon>Flavobacteriia</taxon>
        <taxon>Flavobacteriales</taxon>
        <taxon>Flavobacteriaceae</taxon>
        <taxon>Algibacter</taxon>
    </lineage>
</organism>
<evidence type="ECO:0000256" key="3">
    <source>
        <dbReference type="ARBA" id="ARBA00023002"/>
    </source>
</evidence>
<keyword evidence="6" id="KW-0520">NAD</keyword>
<feature type="binding site" evidence="5">
    <location>
        <begin position="209"/>
        <end position="210"/>
    </location>
    <ligand>
        <name>D-glyceraldehyde 3-phosphate</name>
        <dbReference type="ChEBI" id="CHEBI:59776"/>
    </ligand>
</feature>
<sequence length="338" mass="37265">MIHVAINGFGRIGRRVFRLLQNHKNIQVVAINDLADAKTLSHLLKYDSVHGVFDGDISCNKNDIIVNGRSIVLLNKKHPKDINWNPFNVDFVIESTGKFKLTSELQHHIHNGAKKVILSVPALEDDIKTIVLGVNDDSIDGSESIISNASCTTNNAAPMIDIINNLCGINQAYITTVHSYTTDQSLHDQPHRDLRRSRAASQSIVPTTTGAAKALTKIFPDLSDVIGGCGIRVPVINGSLTDITFNVKKTVSIEDINNAFKEASEKKYKGILEYTEDPIVSIDIVGNRHSCIFDSQMTSVIGNMVKIIGWYDNETGYSQRIIDLLCNLSVKKCILSIK</sequence>
<dbReference type="OrthoDB" id="9803304at2"/>
<dbReference type="EMBL" id="QFRI01000004">
    <property type="protein sequence ID" value="PWH81732.1"/>
    <property type="molecule type" value="Genomic_DNA"/>
</dbReference>